<accession>A0A1X9I9I6</accession>
<sequence>MNKNELSTMELHEMLVEANENTNGAYEHVLKYEEAVFWSDLEMRELSPQEAINMALYGSYKTHHTYIGLDGYGNLAGMTEAEYRKELLDLYEEYSQEL</sequence>
<gene>
    <name evidence="1" type="ORF">vB_SscM-1_003</name>
</gene>
<keyword evidence="2" id="KW-1185">Reference proteome</keyword>
<proteinExistence type="predicted"/>
<dbReference type="EMBL" id="KX171212">
    <property type="protein sequence ID" value="ANT44666.1"/>
    <property type="molecule type" value="Genomic_DNA"/>
</dbReference>
<organism evidence="1 2">
    <name type="scientific">Staphylococcus phage vB_SscM-1</name>
    <dbReference type="NCBI Taxonomy" id="1868844"/>
    <lineage>
        <taxon>Viruses</taxon>
        <taxon>Duplodnaviria</taxon>
        <taxon>Heunggongvirae</taxon>
        <taxon>Uroviricota</taxon>
        <taxon>Caudoviricetes</taxon>
        <taxon>Herelleviridae</taxon>
        <taxon>Twortvirinae</taxon>
        <taxon>Sciuriunavirus</taxon>
        <taxon>Sciuriunavirus SscM1</taxon>
    </lineage>
</organism>
<evidence type="ECO:0000313" key="2">
    <source>
        <dbReference type="Proteomes" id="UP000224459"/>
    </source>
</evidence>
<name>A0A1X9I9I6_9CAUD</name>
<evidence type="ECO:0000313" key="1">
    <source>
        <dbReference type="EMBL" id="ANT44666.1"/>
    </source>
</evidence>
<protein>
    <submittedName>
        <fullName evidence="1">Uncharacterized protein</fullName>
    </submittedName>
</protein>
<dbReference type="Proteomes" id="UP000224459">
    <property type="component" value="Segment"/>
</dbReference>
<reference evidence="2" key="1">
    <citation type="submission" date="2016-04" db="EMBL/GenBank/DDBJ databases">
        <authorList>
            <person name="Gasior T."/>
        </authorList>
    </citation>
    <scope>NUCLEOTIDE SEQUENCE [LARGE SCALE GENOMIC DNA]</scope>
</reference>